<dbReference type="HOGENOM" id="CLU_034630_0_0_0"/>
<evidence type="ECO:0000256" key="1">
    <source>
        <dbReference type="ARBA" id="ARBA00004141"/>
    </source>
</evidence>
<evidence type="ECO:0000313" key="8">
    <source>
        <dbReference type="EMBL" id="AIH04079.1"/>
    </source>
</evidence>
<dbReference type="Proteomes" id="UP000028481">
    <property type="component" value="Chromosome"/>
</dbReference>
<evidence type="ECO:0000313" key="9">
    <source>
        <dbReference type="Proteomes" id="UP000028481"/>
    </source>
</evidence>
<evidence type="ECO:0000256" key="3">
    <source>
        <dbReference type="ARBA" id="ARBA00022748"/>
    </source>
</evidence>
<evidence type="ECO:0000259" key="7">
    <source>
        <dbReference type="Pfam" id="PF05140"/>
    </source>
</evidence>
<accession>A0A075WS42</accession>
<sequence length="426" mass="48823">MRSIWDFISSIKVAIVLFFLIAFFSILGTIIPQAHPSDFYLMKYGPSLGRLILAFQLDDFYHSVLYIFLLLFFMVNLVSCSIKRIKFSWKLFKKNPAEVDPHKLPNAQETRLKKDVSQLINLLQTLGFKQKETPEGILFYQDKNRIGYLAVYLVHFSLVLIIVGAIVGAIWGFRGNMYLLEGETSNQINLFRKDHPVIVDFSVKLNKFTMEVYPDGTPKEYVSNVTFIEKNNKTVDALIKVNQPAKYKGITFYQASYEELPKFTIRVSIDGKTLEKQVDPTVPAEIGDRYVLMLDAYMAHQGFVVAKFNLLDQETGEGDEIFAIEGKPSEFKIGKNVGKLELKGLVDKFYMSVLQVKKDPGVWLVYMGFLLMIFGLIGVYFLDPQTLWVFLKREEKETFIKIGGMIKRDKSGLNLSLNELLKKLEA</sequence>
<dbReference type="PaxDb" id="289377-HL41_04475"/>
<dbReference type="STRING" id="289377.HL41_04475"/>
<dbReference type="Pfam" id="PF05140">
    <property type="entry name" value="ResB"/>
    <property type="match status" value="2"/>
</dbReference>
<evidence type="ECO:0000256" key="4">
    <source>
        <dbReference type="ARBA" id="ARBA00022989"/>
    </source>
</evidence>
<gene>
    <name evidence="8" type="ORF">HL41_04475</name>
</gene>
<keyword evidence="3" id="KW-0201">Cytochrome c-type biogenesis</keyword>
<dbReference type="GO" id="GO:0016020">
    <property type="term" value="C:membrane"/>
    <property type="evidence" value="ECO:0007669"/>
    <property type="project" value="UniProtKB-SubCell"/>
</dbReference>
<dbReference type="GO" id="GO:0017004">
    <property type="term" value="P:cytochrome complex assembly"/>
    <property type="evidence" value="ECO:0007669"/>
    <property type="project" value="UniProtKB-KW"/>
</dbReference>
<keyword evidence="2 6" id="KW-0812">Transmembrane</keyword>
<keyword evidence="4 6" id="KW-1133">Transmembrane helix</keyword>
<dbReference type="KEGG" id="tcm:HL41_04475"/>
<protein>
    <recommendedName>
        <fullName evidence="7">ResB-like domain-containing protein</fullName>
    </recommendedName>
</protein>
<dbReference type="PANTHER" id="PTHR31566">
    <property type="entry name" value="CYTOCHROME C BIOGENESIS PROTEIN CCS1, CHLOROPLASTIC"/>
    <property type="match status" value="1"/>
</dbReference>
<dbReference type="PANTHER" id="PTHR31566:SF0">
    <property type="entry name" value="CYTOCHROME C BIOGENESIS PROTEIN CCS1, CHLOROPLASTIC"/>
    <property type="match status" value="1"/>
</dbReference>
<proteinExistence type="predicted"/>
<name>A0A075WS42_9BACT</name>
<dbReference type="OrthoDB" id="9770923at2"/>
<evidence type="ECO:0000256" key="2">
    <source>
        <dbReference type="ARBA" id="ARBA00022692"/>
    </source>
</evidence>
<feature type="transmembrane region" description="Helical" evidence="6">
    <location>
        <begin position="361"/>
        <end position="382"/>
    </location>
</feature>
<keyword evidence="5 6" id="KW-0472">Membrane</keyword>
<feature type="domain" description="ResB-like" evidence="7">
    <location>
        <begin position="339"/>
        <end position="414"/>
    </location>
</feature>
<dbReference type="InterPro" id="IPR007816">
    <property type="entry name" value="ResB-like_domain"/>
</dbReference>
<dbReference type="AlphaFoldDB" id="A0A075WS42"/>
<organism evidence="8 9">
    <name type="scientific">Thermodesulfobacterium commune DSM 2178</name>
    <dbReference type="NCBI Taxonomy" id="289377"/>
    <lineage>
        <taxon>Bacteria</taxon>
        <taxon>Pseudomonadati</taxon>
        <taxon>Thermodesulfobacteriota</taxon>
        <taxon>Thermodesulfobacteria</taxon>
        <taxon>Thermodesulfobacteriales</taxon>
        <taxon>Thermodesulfobacteriaceae</taxon>
        <taxon>Thermodesulfobacterium</taxon>
    </lineage>
</organism>
<dbReference type="eggNOG" id="COG1333">
    <property type="taxonomic scope" value="Bacteria"/>
</dbReference>
<comment type="subcellular location">
    <subcellularLocation>
        <location evidence="1">Membrane</location>
        <topology evidence="1">Multi-pass membrane protein</topology>
    </subcellularLocation>
</comment>
<reference evidence="8 9" key="1">
    <citation type="journal article" date="2015" name="Genome Announc.">
        <title>Genome Sequence of a Sulfate-Reducing Thermophilic Bacterium, Thermodesulfobacterium commune DSM 2178T (Phylum Thermodesulfobacteria).</title>
        <authorList>
            <person name="Bhatnagar S."/>
            <person name="Badger J.H."/>
            <person name="Madupu R."/>
            <person name="Khouri H.M."/>
            <person name="O'Connor E.M."/>
            <person name="Robb F.T."/>
            <person name="Ward N.L."/>
            <person name="Eisen J.A."/>
        </authorList>
    </citation>
    <scope>NUCLEOTIDE SEQUENCE [LARGE SCALE GENOMIC DNA]</scope>
    <source>
        <strain evidence="8 9">DSM 2178</strain>
    </source>
</reference>
<feature type="domain" description="ResB-like" evidence="7">
    <location>
        <begin position="12"/>
        <end position="271"/>
    </location>
</feature>
<keyword evidence="9" id="KW-1185">Reference proteome</keyword>
<dbReference type="EMBL" id="CP008796">
    <property type="protein sequence ID" value="AIH04079.1"/>
    <property type="molecule type" value="Genomic_DNA"/>
</dbReference>
<dbReference type="RefSeq" id="WP_028841324.1">
    <property type="nucleotide sequence ID" value="NZ_CP008796.1"/>
</dbReference>
<evidence type="ECO:0000256" key="6">
    <source>
        <dbReference type="SAM" id="Phobius"/>
    </source>
</evidence>
<evidence type="ECO:0000256" key="5">
    <source>
        <dbReference type="ARBA" id="ARBA00023136"/>
    </source>
</evidence>
<dbReference type="InterPro" id="IPR023494">
    <property type="entry name" value="Cyt_c_bgen_Ccs1/CcsB/ResB"/>
</dbReference>
<feature type="transmembrane region" description="Helical" evidence="6">
    <location>
        <begin position="149"/>
        <end position="173"/>
    </location>
</feature>
<feature type="transmembrane region" description="Helical" evidence="6">
    <location>
        <begin position="60"/>
        <end position="82"/>
    </location>
</feature>